<evidence type="ECO:0000313" key="2">
    <source>
        <dbReference type="Proteomes" id="UP001057402"/>
    </source>
</evidence>
<organism evidence="1 2">
    <name type="scientific">Melastoma candidum</name>
    <dbReference type="NCBI Taxonomy" id="119954"/>
    <lineage>
        <taxon>Eukaryota</taxon>
        <taxon>Viridiplantae</taxon>
        <taxon>Streptophyta</taxon>
        <taxon>Embryophyta</taxon>
        <taxon>Tracheophyta</taxon>
        <taxon>Spermatophyta</taxon>
        <taxon>Magnoliopsida</taxon>
        <taxon>eudicotyledons</taxon>
        <taxon>Gunneridae</taxon>
        <taxon>Pentapetalae</taxon>
        <taxon>rosids</taxon>
        <taxon>malvids</taxon>
        <taxon>Myrtales</taxon>
        <taxon>Melastomataceae</taxon>
        <taxon>Melastomatoideae</taxon>
        <taxon>Melastomateae</taxon>
        <taxon>Melastoma</taxon>
    </lineage>
</organism>
<protein>
    <submittedName>
        <fullName evidence="1">Uncharacterized protein</fullName>
    </submittedName>
</protein>
<reference evidence="2" key="1">
    <citation type="journal article" date="2023" name="Front. Plant Sci.">
        <title>Chromosomal-level genome assembly of Melastoma candidum provides insights into trichome evolution.</title>
        <authorList>
            <person name="Zhong Y."/>
            <person name="Wu W."/>
            <person name="Sun C."/>
            <person name="Zou P."/>
            <person name="Liu Y."/>
            <person name="Dai S."/>
            <person name="Zhou R."/>
        </authorList>
    </citation>
    <scope>NUCLEOTIDE SEQUENCE [LARGE SCALE GENOMIC DNA]</scope>
</reference>
<keyword evidence="2" id="KW-1185">Reference proteome</keyword>
<accession>A0ACB9KYS3</accession>
<gene>
    <name evidence="1" type="ORF">MLD38_038038</name>
</gene>
<evidence type="ECO:0000313" key="1">
    <source>
        <dbReference type="EMBL" id="KAI4302264.1"/>
    </source>
</evidence>
<dbReference type="EMBL" id="CM042891">
    <property type="protein sequence ID" value="KAI4302264.1"/>
    <property type="molecule type" value="Genomic_DNA"/>
</dbReference>
<sequence length="215" mass="23591">MFSLPPGSRSFSTLVVMALATCALASASNLDFLTNATGEALLSFFKSIEMRSPAGHKGLMMMSPKNSLFHDARVMAFPTLNGESVSVTTLRYQPGSVNIPQSHPYDAELLFVSYGTLYVGYTDSSNKHYGMILQSGDMFIFPKSLERFQFSKNKSDVVVTMSAYGSIDGGTVSIPEGVRSTKIDQEVLAKSFKASNKDLGPCNGLQWHQMHYPWM</sequence>
<proteinExistence type="predicted"/>
<name>A0ACB9KYS3_9MYRT</name>
<dbReference type="Proteomes" id="UP001057402">
    <property type="component" value="Chromosome 12"/>
</dbReference>
<comment type="caution">
    <text evidence="1">The sequence shown here is derived from an EMBL/GenBank/DDBJ whole genome shotgun (WGS) entry which is preliminary data.</text>
</comment>